<dbReference type="Gene3D" id="1.10.10.10">
    <property type="entry name" value="Winged helix-like DNA-binding domain superfamily/Winged helix DNA-binding domain"/>
    <property type="match status" value="1"/>
</dbReference>
<evidence type="ECO:0000313" key="7">
    <source>
        <dbReference type="Proteomes" id="UP001559623"/>
    </source>
</evidence>
<evidence type="ECO:0000256" key="3">
    <source>
        <dbReference type="ARBA" id="ARBA00023125"/>
    </source>
</evidence>
<dbReference type="InterPro" id="IPR000847">
    <property type="entry name" value="LysR_HTH_N"/>
</dbReference>
<comment type="similarity">
    <text evidence="1">Belongs to the LysR transcriptional regulatory family.</text>
</comment>
<dbReference type="PANTHER" id="PTHR30126">
    <property type="entry name" value="HTH-TYPE TRANSCRIPTIONAL REGULATOR"/>
    <property type="match status" value="1"/>
</dbReference>
<name>A0ABV3X6D8_9FIRM</name>
<gene>
    <name evidence="6" type="ORF">QCO44_09000</name>
</gene>
<evidence type="ECO:0000313" key="6">
    <source>
        <dbReference type="EMBL" id="MEX5285767.1"/>
    </source>
</evidence>
<comment type="caution">
    <text evidence="6">The sequence shown here is derived from an EMBL/GenBank/DDBJ whole genome shotgun (WGS) entry which is preliminary data.</text>
</comment>
<dbReference type="Proteomes" id="UP001559623">
    <property type="component" value="Unassembled WGS sequence"/>
</dbReference>
<dbReference type="InterPro" id="IPR036388">
    <property type="entry name" value="WH-like_DNA-bd_sf"/>
</dbReference>
<feature type="domain" description="HTH lysR-type" evidence="5">
    <location>
        <begin position="2"/>
        <end position="59"/>
    </location>
</feature>
<dbReference type="InterPro" id="IPR036390">
    <property type="entry name" value="WH_DNA-bd_sf"/>
</dbReference>
<dbReference type="SUPFAM" id="SSF46785">
    <property type="entry name" value="Winged helix' DNA-binding domain"/>
    <property type="match status" value="1"/>
</dbReference>
<evidence type="ECO:0000256" key="2">
    <source>
        <dbReference type="ARBA" id="ARBA00023015"/>
    </source>
</evidence>
<evidence type="ECO:0000259" key="5">
    <source>
        <dbReference type="PROSITE" id="PS50931"/>
    </source>
</evidence>
<organism evidence="6 7">
    <name type="scientific">Selenomonas sputigena</name>
    <dbReference type="NCBI Taxonomy" id="69823"/>
    <lineage>
        <taxon>Bacteria</taxon>
        <taxon>Bacillati</taxon>
        <taxon>Bacillota</taxon>
        <taxon>Negativicutes</taxon>
        <taxon>Selenomonadales</taxon>
        <taxon>Selenomonadaceae</taxon>
        <taxon>Selenomonas</taxon>
    </lineage>
</organism>
<keyword evidence="3" id="KW-0238">DNA-binding</keyword>
<dbReference type="CDD" id="cd05466">
    <property type="entry name" value="PBP2_LTTR_substrate"/>
    <property type="match status" value="1"/>
</dbReference>
<dbReference type="EMBL" id="JARVLH010000005">
    <property type="protein sequence ID" value="MEX5285767.1"/>
    <property type="molecule type" value="Genomic_DNA"/>
</dbReference>
<dbReference type="Gene3D" id="3.40.190.290">
    <property type="match status" value="1"/>
</dbReference>
<accession>A0ABV3X6D8</accession>
<keyword evidence="2" id="KW-0805">Transcription regulation</keyword>
<evidence type="ECO:0000256" key="1">
    <source>
        <dbReference type="ARBA" id="ARBA00009437"/>
    </source>
</evidence>
<dbReference type="PRINTS" id="PR00039">
    <property type="entry name" value="HTHLYSR"/>
</dbReference>
<dbReference type="PANTHER" id="PTHR30126:SF40">
    <property type="entry name" value="HTH-TYPE TRANSCRIPTIONAL REGULATOR GLTR"/>
    <property type="match status" value="1"/>
</dbReference>
<dbReference type="SUPFAM" id="SSF53850">
    <property type="entry name" value="Periplasmic binding protein-like II"/>
    <property type="match status" value="1"/>
</dbReference>
<protein>
    <submittedName>
        <fullName evidence="6">LysR family transcriptional regulator</fullName>
    </submittedName>
</protein>
<reference evidence="6 7" key="1">
    <citation type="submission" date="2023-04" db="EMBL/GenBank/DDBJ databases">
        <title>Genome Sequence of Selenomonas sputigena ATCC 33150.</title>
        <authorList>
            <person name="Miller D.P."/>
            <person name="Anvari S."/>
            <person name="Polson S.W."/>
            <person name="Macdonald M."/>
            <person name="Mcdowell J.V."/>
        </authorList>
    </citation>
    <scope>NUCLEOTIDE SEQUENCE [LARGE SCALE GENOMIC DNA]</scope>
    <source>
        <strain evidence="6 7">ATCC 33150</strain>
    </source>
</reference>
<keyword evidence="7" id="KW-1185">Reference proteome</keyword>
<keyword evidence="4" id="KW-0804">Transcription</keyword>
<dbReference type="RefSeq" id="WP_368847495.1">
    <property type="nucleotide sequence ID" value="NZ_CP194411.1"/>
</dbReference>
<dbReference type="PROSITE" id="PS50931">
    <property type="entry name" value="HTH_LYSR"/>
    <property type="match status" value="1"/>
</dbReference>
<dbReference type="InterPro" id="IPR005119">
    <property type="entry name" value="LysR_subst-bd"/>
</dbReference>
<sequence length="292" mass="33479">MPSLHQLECFVIYGRVKNFLQAAKEANITQSAFSAQMKKLEEILGIALIHRSNRGSCLTEAGENFLGKAQAYVDGLHEIVYEIQAQAGKAPIELNVAVLRSLGDVHMNRHVSYFQQQNKKICFNVFDMEEDEIRKGLFEGHIDVASVYRFESDAYADFVCTHFSDDEIIFFAPHVSAPLEGVGQEWMENQPLVYYPPNSSMNKVYQEYFARKLPPAAAHLSTPYAMMHFCQENPVGALLPRRFIEALGITRGFYTLRPMIKLEAVLVYKKDNPRSRYIRMYVDYILKIFRGK</sequence>
<evidence type="ECO:0000256" key="4">
    <source>
        <dbReference type="ARBA" id="ARBA00023163"/>
    </source>
</evidence>
<dbReference type="Pfam" id="PF00126">
    <property type="entry name" value="HTH_1"/>
    <property type="match status" value="1"/>
</dbReference>
<dbReference type="Pfam" id="PF03466">
    <property type="entry name" value="LysR_substrate"/>
    <property type="match status" value="1"/>
</dbReference>
<proteinExistence type="inferred from homology"/>